<evidence type="ECO:0000313" key="1">
    <source>
        <dbReference type="EMBL" id="MBY83397.1"/>
    </source>
</evidence>
<proteinExistence type="predicted"/>
<name>A0A2S2R049_9HEMI</name>
<dbReference type="EMBL" id="GGMS01014194">
    <property type="protein sequence ID" value="MBY83397.1"/>
    <property type="molecule type" value="Transcribed_RNA"/>
</dbReference>
<sequence>MLVDGYVFQQVTDFKYLGTNINNRNNMHNEIKLRIASGNKGYYAFAKLFKSKLLSRKSKEYLYSSFLRPVLTYGCETWSVTKEDEEKLNIFERKVLRRIYGPVIENGEYRRRTNQEMYQMFNKPIISSYLKSKRLEWVGHIWRSEGIVKNLFTGRLNGKRPRGRPRQKWEDRVKTDLTEISEELIRIEDSEDRYRWKDMVEAAMVLNGL</sequence>
<reference evidence="1" key="1">
    <citation type="submission" date="2018-04" db="EMBL/GenBank/DDBJ databases">
        <title>Transcriptome assembly of Sipha flava.</title>
        <authorList>
            <person name="Scully E.D."/>
            <person name="Geib S.M."/>
            <person name="Palmer N.A."/>
            <person name="Koch K."/>
            <person name="Bradshaw J."/>
            <person name="Heng-Moss T."/>
            <person name="Sarath G."/>
        </authorList>
    </citation>
    <scope>NUCLEOTIDE SEQUENCE</scope>
</reference>
<dbReference type="PANTHER" id="PTHR47027:SF29">
    <property type="entry name" value="C2H2-TYPE DOMAIN-CONTAINING PROTEIN"/>
    <property type="match status" value="1"/>
</dbReference>
<dbReference type="PANTHER" id="PTHR47027">
    <property type="entry name" value="REVERSE TRANSCRIPTASE DOMAIN-CONTAINING PROTEIN"/>
    <property type="match status" value="1"/>
</dbReference>
<protein>
    <submittedName>
        <fullName evidence="1">Uncharacterized transposon-derived protein F52C9.6</fullName>
    </submittedName>
</protein>
<dbReference type="OrthoDB" id="6626863at2759"/>
<organism evidence="1">
    <name type="scientific">Sipha flava</name>
    <name type="common">yellow sugarcane aphid</name>
    <dbReference type="NCBI Taxonomy" id="143950"/>
    <lineage>
        <taxon>Eukaryota</taxon>
        <taxon>Metazoa</taxon>
        <taxon>Ecdysozoa</taxon>
        <taxon>Arthropoda</taxon>
        <taxon>Hexapoda</taxon>
        <taxon>Insecta</taxon>
        <taxon>Pterygota</taxon>
        <taxon>Neoptera</taxon>
        <taxon>Paraneoptera</taxon>
        <taxon>Hemiptera</taxon>
        <taxon>Sternorrhyncha</taxon>
        <taxon>Aphidomorpha</taxon>
        <taxon>Aphidoidea</taxon>
        <taxon>Aphididae</taxon>
        <taxon>Sipha</taxon>
    </lineage>
</organism>
<dbReference type="AlphaFoldDB" id="A0A2S2R049"/>
<accession>A0A2S2R049</accession>
<gene>
    <name evidence="1" type="primary">F52C9.6_12</name>
    <name evidence="1" type="ORF">g.107158</name>
</gene>